<reference evidence="2" key="2">
    <citation type="submission" date="2020-11" db="EMBL/GenBank/DDBJ databases">
        <authorList>
            <person name="McCartney M.A."/>
            <person name="Auch B."/>
            <person name="Kono T."/>
            <person name="Mallez S."/>
            <person name="Becker A."/>
            <person name="Gohl D.M."/>
            <person name="Silverstein K.A.T."/>
            <person name="Koren S."/>
            <person name="Bechman K.B."/>
            <person name="Herman A."/>
            <person name="Abrahante J.E."/>
            <person name="Garbe J."/>
        </authorList>
    </citation>
    <scope>NUCLEOTIDE SEQUENCE</scope>
    <source>
        <strain evidence="2">Duluth1</strain>
        <tissue evidence="2">Whole animal</tissue>
    </source>
</reference>
<evidence type="ECO:0000313" key="2">
    <source>
        <dbReference type="EMBL" id="KAH3773892.1"/>
    </source>
</evidence>
<comment type="caution">
    <text evidence="2">The sequence shown here is derived from an EMBL/GenBank/DDBJ whole genome shotgun (WGS) entry which is preliminary data.</text>
</comment>
<gene>
    <name evidence="2" type="ORF">DPMN_175263</name>
</gene>
<name>A0A9D4E4W2_DREPO</name>
<evidence type="ECO:0000256" key="1">
    <source>
        <dbReference type="SAM" id="MobiDB-lite"/>
    </source>
</evidence>
<dbReference type="EMBL" id="JAIWYP010000009">
    <property type="protein sequence ID" value="KAH3773892.1"/>
    <property type="molecule type" value="Genomic_DNA"/>
</dbReference>
<accession>A0A9D4E4W2</accession>
<protein>
    <submittedName>
        <fullName evidence="2">Uncharacterized protein</fullName>
    </submittedName>
</protein>
<sequence>MSRESATTGSQGVEEWCRMLLASWPTGSGAWNTGTAGRERQKFGGDCCGNAQSVEA</sequence>
<proteinExistence type="predicted"/>
<evidence type="ECO:0000313" key="3">
    <source>
        <dbReference type="Proteomes" id="UP000828390"/>
    </source>
</evidence>
<reference evidence="2" key="1">
    <citation type="journal article" date="2019" name="bioRxiv">
        <title>The Genome of the Zebra Mussel, Dreissena polymorpha: A Resource for Invasive Species Research.</title>
        <authorList>
            <person name="McCartney M.A."/>
            <person name="Auch B."/>
            <person name="Kono T."/>
            <person name="Mallez S."/>
            <person name="Zhang Y."/>
            <person name="Obille A."/>
            <person name="Becker A."/>
            <person name="Abrahante J.E."/>
            <person name="Garbe J."/>
            <person name="Badalamenti J.P."/>
            <person name="Herman A."/>
            <person name="Mangelson H."/>
            <person name="Liachko I."/>
            <person name="Sullivan S."/>
            <person name="Sone E.D."/>
            <person name="Koren S."/>
            <person name="Silverstein K.A.T."/>
            <person name="Beckman K.B."/>
            <person name="Gohl D.M."/>
        </authorList>
    </citation>
    <scope>NUCLEOTIDE SEQUENCE</scope>
    <source>
        <strain evidence="2">Duluth1</strain>
        <tissue evidence="2">Whole animal</tissue>
    </source>
</reference>
<organism evidence="2 3">
    <name type="scientific">Dreissena polymorpha</name>
    <name type="common">Zebra mussel</name>
    <name type="synonym">Mytilus polymorpha</name>
    <dbReference type="NCBI Taxonomy" id="45954"/>
    <lineage>
        <taxon>Eukaryota</taxon>
        <taxon>Metazoa</taxon>
        <taxon>Spiralia</taxon>
        <taxon>Lophotrochozoa</taxon>
        <taxon>Mollusca</taxon>
        <taxon>Bivalvia</taxon>
        <taxon>Autobranchia</taxon>
        <taxon>Heteroconchia</taxon>
        <taxon>Euheterodonta</taxon>
        <taxon>Imparidentia</taxon>
        <taxon>Neoheterodontei</taxon>
        <taxon>Myida</taxon>
        <taxon>Dreissenoidea</taxon>
        <taxon>Dreissenidae</taxon>
        <taxon>Dreissena</taxon>
    </lineage>
</organism>
<dbReference type="AlphaFoldDB" id="A0A9D4E4W2"/>
<feature type="region of interest" description="Disordered" evidence="1">
    <location>
        <begin position="28"/>
        <end position="56"/>
    </location>
</feature>
<keyword evidence="3" id="KW-1185">Reference proteome</keyword>
<dbReference type="Proteomes" id="UP000828390">
    <property type="component" value="Unassembled WGS sequence"/>
</dbReference>